<feature type="transmembrane region" description="Helical" evidence="8">
    <location>
        <begin position="666"/>
        <end position="687"/>
    </location>
</feature>
<feature type="transmembrane region" description="Helical" evidence="8">
    <location>
        <begin position="608"/>
        <end position="629"/>
    </location>
</feature>
<keyword evidence="4" id="KW-0769">Symport</keyword>
<keyword evidence="4" id="KW-0813">Transport</keyword>
<feature type="compositionally biased region" description="Basic and acidic residues" evidence="7">
    <location>
        <begin position="866"/>
        <end position="909"/>
    </location>
</feature>
<comment type="similarity">
    <text evidence="2">Belongs to the bile acid:sodium symporter (BASS) (TC 2.A.28) family.</text>
</comment>
<sequence length="956" mass="106958">MNLKYIKIILILFLVCSFIFEVDAGEEEVKKKKSKRKKKSKNPARVKAKAKHHHHHNKKKKQNLLPSTTTFLPALVPTTASGLILSSAALEISTPVGHGAMNGMTTLPSRSDSTRAERTNSTESDYDVETMMGFIMDMIMGDDDNYEAYDDVLPSTRFVTLAVEENTEATSSDDEEEGMEEENIQVDSGPKRQDSNNVIKKIEYKEETTLERTTIEIVVGATTDDQNDTDDPEEITSMKEDDSEKKSEKKTIEMDSCDFENVQNLIVKYVADGRIPLQKLTSRMRPDMPSEQKLVIANETFIELGLPPLKPCNPATPLDKEMKEREIPETDTCNFGGKITSPEEGLKLVKKMEDRNMLPQGTTHKALTGDIPIPQLKRMMLEAAVRFKQLPEKCLLESEQKVEEPKVEGAVQSQELNQLIALIEAGYLPPDTLKKFALGEITEEWLRKNLSQNRDLIMSQLPLPLSKLIESGEMPPDIEAAIFSGSHNKTELAKMFVRDDDFIKKLLPQKMLDMLQDRPVPMELKLLIISGKNESVIREEVEANDELLQQMMSPSTYFFFNLFKVQRNRTINVVISVVVVVVLTFIMVSLGCTMTIDKIIEHAKKPKGVVIALFAQFVIMPASAFGLTQAFNLDMYSAIAVLICGCCPGGNLSNMLAYSLSGDMNLSILMTTCSSILGLGLMPLSIFLYSRFIIPLDSGAVVPFDKIIINIALTIIPVCVGIAIRHFRPQWVTFVMRTGGVVLVVCSVTVAVLAGVMLGDAFFIYFPLPVLACCAILPMAGYILGYFFAFIARENPKCRRTICVETGCQNVQLCGTVLKLAFDPVLVGVLYLMPLVYMLFQVIEAFLIIFIFRLYNRLRYGKSEELKEEKTDDEKKKSDLESGSDLEKKSVEKNEQEHLLQENKEKESLKMSATGEGKSDQNTDNNGQLTEIWPLEGNPTPAYLDSFKTAGTENFV</sequence>
<name>A0ABP0F142_CLALP</name>
<feature type="compositionally biased region" description="Basic and acidic residues" evidence="7">
    <location>
        <begin position="189"/>
        <end position="198"/>
    </location>
</feature>
<feature type="transmembrane region" description="Helical" evidence="8">
    <location>
        <begin position="635"/>
        <end position="654"/>
    </location>
</feature>
<feature type="compositionally biased region" description="Basic and acidic residues" evidence="7">
    <location>
        <begin position="236"/>
        <end position="251"/>
    </location>
</feature>
<dbReference type="PANTHER" id="PTHR10361:SF40">
    <property type="entry name" value="HEPATIC SODIUM_BILE ACID COTRANSPORTER"/>
    <property type="match status" value="1"/>
</dbReference>
<feature type="region of interest" description="Disordered" evidence="7">
    <location>
        <begin position="216"/>
        <end position="251"/>
    </location>
</feature>
<evidence type="ECO:0000313" key="10">
    <source>
        <dbReference type="EMBL" id="CAK8673433.1"/>
    </source>
</evidence>
<protein>
    <submittedName>
        <fullName evidence="10">Uncharacterized protein</fullName>
    </submittedName>
</protein>
<keyword evidence="11" id="KW-1185">Reference proteome</keyword>
<organism evidence="10 11">
    <name type="scientific">Clavelina lepadiformis</name>
    <name type="common">Light-bulb sea squirt</name>
    <name type="synonym">Ascidia lepadiformis</name>
    <dbReference type="NCBI Taxonomy" id="159417"/>
    <lineage>
        <taxon>Eukaryota</taxon>
        <taxon>Metazoa</taxon>
        <taxon>Chordata</taxon>
        <taxon>Tunicata</taxon>
        <taxon>Ascidiacea</taxon>
        <taxon>Aplousobranchia</taxon>
        <taxon>Clavelinidae</taxon>
        <taxon>Clavelina</taxon>
    </lineage>
</organism>
<gene>
    <name evidence="10" type="ORF">CVLEPA_LOCUS3221</name>
</gene>
<feature type="signal peptide" evidence="9">
    <location>
        <begin position="1"/>
        <end position="24"/>
    </location>
</feature>
<dbReference type="Gene3D" id="1.20.1530.20">
    <property type="match status" value="1"/>
</dbReference>
<comment type="subcellular location">
    <subcellularLocation>
        <location evidence="1">Membrane</location>
        <topology evidence="1">Multi-pass membrane protein</topology>
    </subcellularLocation>
</comment>
<evidence type="ECO:0000256" key="4">
    <source>
        <dbReference type="ARBA" id="ARBA00022847"/>
    </source>
</evidence>
<dbReference type="Proteomes" id="UP001642483">
    <property type="component" value="Unassembled WGS sequence"/>
</dbReference>
<evidence type="ECO:0000256" key="2">
    <source>
        <dbReference type="ARBA" id="ARBA00006528"/>
    </source>
</evidence>
<evidence type="ECO:0000256" key="9">
    <source>
        <dbReference type="SAM" id="SignalP"/>
    </source>
</evidence>
<feature type="region of interest" description="Disordered" evidence="7">
    <location>
        <begin position="166"/>
        <end position="198"/>
    </location>
</feature>
<feature type="transmembrane region" description="Helical" evidence="8">
    <location>
        <begin position="838"/>
        <end position="855"/>
    </location>
</feature>
<dbReference type="Pfam" id="PF01758">
    <property type="entry name" value="SBF"/>
    <property type="match status" value="1"/>
</dbReference>
<evidence type="ECO:0000313" key="11">
    <source>
        <dbReference type="Proteomes" id="UP001642483"/>
    </source>
</evidence>
<dbReference type="PANTHER" id="PTHR10361">
    <property type="entry name" value="SODIUM-BILE ACID COTRANSPORTER"/>
    <property type="match status" value="1"/>
</dbReference>
<feature type="compositionally biased region" description="Acidic residues" evidence="7">
    <location>
        <begin position="225"/>
        <end position="234"/>
    </location>
</feature>
<dbReference type="InterPro" id="IPR002657">
    <property type="entry name" value="BilAc:Na_symport/Acr3"/>
</dbReference>
<feature type="compositionally biased region" description="Acidic residues" evidence="7">
    <location>
        <begin position="166"/>
        <end position="184"/>
    </location>
</feature>
<keyword evidence="9" id="KW-0732">Signal</keyword>
<proteinExistence type="inferred from homology"/>
<feature type="compositionally biased region" description="Basic residues" evidence="7">
    <location>
        <begin position="31"/>
        <end position="62"/>
    </location>
</feature>
<keyword evidence="6 8" id="KW-0472">Membrane</keyword>
<evidence type="ECO:0000256" key="3">
    <source>
        <dbReference type="ARBA" id="ARBA00022692"/>
    </source>
</evidence>
<feature type="chain" id="PRO_5045944237" evidence="9">
    <location>
        <begin position="25"/>
        <end position="956"/>
    </location>
</feature>
<dbReference type="InterPro" id="IPR038770">
    <property type="entry name" value="Na+/solute_symporter_sf"/>
</dbReference>
<reference evidence="10 11" key="1">
    <citation type="submission" date="2024-02" db="EMBL/GenBank/DDBJ databases">
        <authorList>
            <person name="Daric V."/>
            <person name="Darras S."/>
        </authorList>
    </citation>
    <scope>NUCLEOTIDE SEQUENCE [LARGE SCALE GENOMIC DNA]</scope>
</reference>
<dbReference type="InterPro" id="IPR004710">
    <property type="entry name" value="Bilac:Na_transpt"/>
</dbReference>
<feature type="compositionally biased region" description="Polar residues" evidence="7">
    <location>
        <begin position="920"/>
        <end position="929"/>
    </location>
</feature>
<dbReference type="EMBL" id="CAWYQH010000002">
    <property type="protein sequence ID" value="CAK8673433.1"/>
    <property type="molecule type" value="Genomic_DNA"/>
</dbReference>
<feature type="transmembrane region" description="Helical" evidence="8">
    <location>
        <begin position="739"/>
        <end position="758"/>
    </location>
</feature>
<keyword evidence="3 8" id="KW-0812">Transmembrane</keyword>
<evidence type="ECO:0000256" key="8">
    <source>
        <dbReference type="SAM" id="Phobius"/>
    </source>
</evidence>
<keyword evidence="5 8" id="KW-1133">Transmembrane helix</keyword>
<evidence type="ECO:0000256" key="5">
    <source>
        <dbReference type="ARBA" id="ARBA00022989"/>
    </source>
</evidence>
<feature type="region of interest" description="Disordered" evidence="7">
    <location>
        <begin position="29"/>
        <end position="64"/>
    </location>
</feature>
<comment type="caution">
    <text evidence="10">The sequence shown here is derived from an EMBL/GenBank/DDBJ whole genome shotgun (WGS) entry which is preliminary data.</text>
</comment>
<evidence type="ECO:0000256" key="6">
    <source>
        <dbReference type="ARBA" id="ARBA00023136"/>
    </source>
</evidence>
<accession>A0ABP0F142</accession>
<evidence type="ECO:0000256" key="7">
    <source>
        <dbReference type="SAM" id="MobiDB-lite"/>
    </source>
</evidence>
<feature type="transmembrane region" description="Helical" evidence="8">
    <location>
        <begin position="707"/>
        <end position="727"/>
    </location>
</feature>
<feature type="transmembrane region" description="Helical" evidence="8">
    <location>
        <begin position="573"/>
        <end position="596"/>
    </location>
</feature>
<feature type="region of interest" description="Disordered" evidence="7">
    <location>
        <begin position="866"/>
        <end position="956"/>
    </location>
</feature>
<evidence type="ECO:0000256" key="1">
    <source>
        <dbReference type="ARBA" id="ARBA00004141"/>
    </source>
</evidence>
<feature type="region of interest" description="Disordered" evidence="7">
    <location>
        <begin position="101"/>
        <end position="123"/>
    </location>
</feature>
<feature type="transmembrane region" description="Helical" evidence="8">
    <location>
        <begin position="764"/>
        <end position="792"/>
    </location>
</feature>